<evidence type="ECO:0000256" key="3">
    <source>
        <dbReference type="ARBA" id="ARBA00022723"/>
    </source>
</evidence>
<evidence type="ECO:0000256" key="6">
    <source>
        <dbReference type="ARBA" id="ARBA00023049"/>
    </source>
</evidence>
<comment type="cofactor">
    <cofactor evidence="1">
        <name>Zn(2+)</name>
        <dbReference type="ChEBI" id="CHEBI:29105"/>
    </cofactor>
</comment>
<evidence type="ECO:0000256" key="2">
    <source>
        <dbReference type="ARBA" id="ARBA00022670"/>
    </source>
</evidence>
<organism evidence="9 10">
    <name type="scientific">Thalassorhabdus alkalitolerans</name>
    <dbReference type="NCBI Taxonomy" id="2282697"/>
    <lineage>
        <taxon>Bacteria</taxon>
        <taxon>Bacillati</taxon>
        <taxon>Bacillota</taxon>
        <taxon>Bacilli</taxon>
        <taxon>Bacillales</taxon>
        <taxon>Bacillaceae</taxon>
        <taxon>Thalassorhabdus</taxon>
    </lineage>
</organism>
<comment type="similarity">
    <text evidence="7">Belongs to the peptidase M42 family.</text>
</comment>
<dbReference type="Gene3D" id="3.30.70.360">
    <property type="match status" value="1"/>
</dbReference>
<evidence type="ECO:0000256" key="7">
    <source>
        <dbReference type="PIRNR" id="PIRNR001123"/>
    </source>
</evidence>
<dbReference type="Gene3D" id="3.40.630.10">
    <property type="entry name" value="Zn peptidases"/>
    <property type="match status" value="1"/>
</dbReference>
<evidence type="ECO:0000256" key="5">
    <source>
        <dbReference type="ARBA" id="ARBA00022833"/>
    </source>
</evidence>
<dbReference type="InterPro" id="IPR011650">
    <property type="entry name" value="Peptidase_M20_dimer"/>
</dbReference>
<evidence type="ECO:0000256" key="4">
    <source>
        <dbReference type="ARBA" id="ARBA00022801"/>
    </source>
</evidence>
<keyword evidence="10" id="KW-1185">Reference proteome</keyword>
<dbReference type="SUPFAM" id="SSF53187">
    <property type="entry name" value="Zn-dependent exopeptidases"/>
    <property type="match status" value="1"/>
</dbReference>
<dbReference type="SUPFAM" id="SSF55031">
    <property type="entry name" value="Bacterial exopeptidase dimerisation domain"/>
    <property type="match status" value="1"/>
</dbReference>
<dbReference type="PANTHER" id="PTHR42994">
    <property type="entry name" value="PEPTIDASE T"/>
    <property type="match status" value="1"/>
</dbReference>
<evidence type="ECO:0000259" key="8">
    <source>
        <dbReference type="Pfam" id="PF07687"/>
    </source>
</evidence>
<dbReference type="InterPro" id="IPR001261">
    <property type="entry name" value="ArgE/DapE_CS"/>
</dbReference>
<dbReference type="InterPro" id="IPR010162">
    <property type="entry name" value="PepT-like"/>
</dbReference>
<dbReference type="Pfam" id="PF07687">
    <property type="entry name" value="M20_dimer"/>
    <property type="match status" value="1"/>
</dbReference>
<evidence type="ECO:0000313" key="10">
    <source>
        <dbReference type="Proteomes" id="UP001596142"/>
    </source>
</evidence>
<dbReference type="PIRSF" id="PIRSF001123">
    <property type="entry name" value="PepA_GA"/>
    <property type="match status" value="1"/>
</dbReference>
<proteinExistence type="inferred from homology"/>
<comment type="caution">
    <text evidence="9">The sequence shown here is derived from an EMBL/GenBank/DDBJ whole genome shotgun (WGS) entry which is preliminary data.</text>
</comment>
<gene>
    <name evidence="9" type="ORF">ACFPU1_15105</name>
</gene>
<keyword evidence="3" id="KW-0479">Metal-binding</keyword>
<evidence type="ECO:0000313" key="9">
    <source>
        <dbReference type="EMBL" id="MFC5714077.1"/>
    </source>
</evidence>
<sequence length="372" mass="39738">MINEKRLLNEFLELVKVDSETKHERAICDILKGKFIALGLDVVEDNAAETTEHEAGNLICTMQGNKEGADPIFFTSHMDTVIPGKGIKPSVEDGHVVTDGTTILGADDKAGIAAMLEGIRTIQEQKIEHGPLQFVITVGEESGLIGAKALNPEMLNAKYGFAMDSGGDVGNIIISAPNQATLEVTVNGKTAHAGVAPEKGISAITVAAKSVAKMPLGRIDEETTANIGRFEGGQKTNIVTDKAYILAEARSLDRKKLDVQVEKMKKAFEDTAREMGASADVNVRYAYPGYKFDIGDSVVQVAMNAVRRSGLTPSLKTSGGGSDANIFSGYGIPTVNFAVGYLDIHTPQERMPISELNKITQLMVSVVEEVSS</sequence>
<dbReference type="NCBIfam" id="TIGR01883">
    <property type="entry name" value="PepT-like"/>
    <property type="match status" value="1"/>
</dbReference>
<keyword evidence="5" id="KW-0862">Zinc</keyword>
<keyword evidence="6" id="KW-0482">Metalloprotease</keyword>
<dbReference type="PROSITE" id="PS00759">
    <property type="entry name" value="ARGE_DAPE_CPG2_2"/>
    <property type="match status" value="1"/>
</dbReference>
<keyword evidence="4" id="KW-0378">Hydrolase</keyword>
<accession>A0ABW0YRH3</accession>
<dbReference type="PANTHER" id="PTHR42994:SF2">
    <property type="entry name" value="PEPTIDASE"/>
    <property type="match status" value="1"/>
</dbReference>
<dbReference type="InterPro" id="IPR002933">
    <property type="entry name" value="Peptidase_M20"/>
</dbReference>
<dbReference type="RefSeq" id="WP_054636441.1">
    <property type="nucleotide sequence ID" value="NZ_JBHSOZ010000010.1"/>
</dbReference>
<dbReference type="InterPro" id="IPR036264">
    <property type="entry name" value="Bact_exopeptidase_dim_dom"/>
</dbReference>
<reference evidence="10" key="1">
    <citation type="journal article" date="2019" name="Int. J. Syst. Evol. Microbiol.">
        <title>The Global Catalogue of Microorganisms (GCM) 10K type strain sequencing project: providing services to taxonomists for standard genome sequencing and annotation.</title>
        <authorList>
            <consortium name="The Broad Institute Genomics Platform"/>
            <consortium name="The Broad Institute Genome Sequencing Center for Infectious Disease"/>
            <person name="Wu L."/>
            <person name="Ma J."/>
        </authorList>
    </citation>
    <scope>NUCLEOTIDE SEQUENCE [LARGE SCALE GENOMIC DNA]</scope>
    <source>
        <strain evidence="10">CECT 7184</strain>
    </source>
</reference>
<dbReference type="EMBL" id="JBHSOZ010000010">
    <property type="protein sequence ID" value="MFC5714077.1"/>
    <property type="molecule type" value="Genomic_DNA"/>
</dbReference>
<protein>
    <submittedName>
        <fullName evidence="9">M20/M25/M40 family metallo-hydrolase</fullName>
    </submittedName>
</protein>
<feature type="domain" description="Peptidase M20 dimerisation" evidence="8">
    <location>
        <begin position="178"/>
        <end position="274"/>
    </location>
</feature>
<keyword evidence="2" id="KW-0645">Protease</keyword>
<name>A0ABW0YRH3_9BACI</name>
<dbReference type="InterPro" id="IPR008007">
    <property type="entry name" value="Peptidase_M42"/>
</dbReference>
<evidence type="ECO:0000256" key="1">
    <source>
        <dbReference type="ARBA" id="ARBA00001947"/>
    </source>
</evidence>
<dbReference type="Proteomes" id="UP001596142">
    <property type="component" value="Unassembled WGS sequence"/>
</dbReference>
<dbReference type="Pfam" id="PF01546">
    <property type="entry name" value="Peptidase_M20"/>
    <property type="match status" value="1"/>
</dbReference>